<dbReference type="Pfam" id="PF04883">
    <property type="entry name" value="HK97-gp10_like"/>
    <property type="match status" value="1"/>
</dbReference>
<organism evidence="2">
    <name type="scientific">marine sediment metagenome</name>
    <dbReference type="NCBI Taxonomy" id="412755"/>
    <lineage>
        <taxon>unclassified sequences</taxon>
        <taxon>metagenomes</taxon>
        <taxon>ecological metagenomes</taxon>
    </lineage>
</organism>
<dbReference type="AlphaFoldDB" id="X1AEP7"/>
<dbReference type="InterPro" id="IPR010064">
    <property type="entry name" value="HK97-gp10_tail"/>
</dbReference>
<evidence type="ECO:0000256" key="1">
    <source>
        <dbReference type="SAM" id="MobiDB-lite"/>
    </source>
</evidence>
<name>X1AEP7_9ZZZZ</name>
<dbReference type="EMBL" id="BART01008073">
    <property type="protein sequence ID" value="GAG68292.1"/>
    <property type="molecule type" value="Genomic_DNA"/>
</dbReference>
<feature type="region of interest" description="Disordered" evidence="1">
    <location>
        <begin position="39"/>
        <end position="67"/>
    </location>
</feature>
<sequence>MAEKFKWYGKEVNDAVAKRMMGAIKVGCFMVEGDAKESMKPGSGKEYKRKGKIHTASAPGQPPAVDTGRLRASISSNWTGSGMARGKVESPAKAEDGIGQPTKELTGVVGTNVEYARRLELGFVGADSLGRIYNQLPRPYLRTALEKNRKEINNIFKKFIQ</sequence>
<evidence type="ECO:0008006" key="3">
    <source>
        <dbReference type="Google" id="ProtNLM"/>
    </source>
</evidence>
<accession>X1AEP7</accession>
<comment type="caution">
    <text evidence="2">The sequence shown here is derived from an EMBL/GenBank/DDBJ whole genome shotgun (WGS) entry which is preliminary data.</text>
</comment>
<evidence type="ECO:0000313" key="2">
    <source>
        <dbReference type="EMBL" id="GAG68292.1"/>
    </source>
</evidence>
<proteinExistence type="predicted"/>
<gene>
    <name evidence="2" type="ORF">S01H4_18234</name>
</gene>
<reference evidence="2" key="1">
    <citation type="journal article" date="2014" name="Front. Microbiol.">
        <title>High frequency of phylogenetically diverse reductive dehalogenase-homologous genes in deep subseafloor sedimentary metagenomes.</title>
        <authorList>
            <person name="Kawai M."/>
            <person name="Futagami T."/>
            <person name="Toyoda A."/>
            <person name="Takaki Y."/>
            <person name="Nishi S."/>
            <person name="Hori S."/>
            <person name="Arai W."/>
            <person name="Tsubouchi T."/>
            <person name="Morono Y."/>
            <person name="Uchiyama I."/>
            <person name="Ito T."/>
            <person name="Fujiyama A."/>
            <person name="Inagaki F."/>
            <person name="Takami H."/>
        </authorList>
    </citation>
    <scope>NUCLEOTIDE SEQUENCE</scope>
    <source>
        <strain evidence="2">Expedition CK06-06</strain>
    </source>
</reference>
<protein>
    <recommendedName>
        <fullName evidence="3">HK97 gp10 family phage protein</fullName>
    </recommendedName>
</protein>
<feature type="region of interest" description="Disordered" evidence="1">
    <location>
        <begin position="79"/>
        <end position="99"/>
    </location>
</feature>
<feature type="compositionally biased region" description="Basic and acidic residues" evidence="1">
    <location>
        <begin position="86"/>
        <end position="96"/>
    </location>
</feature>